<evidence type="ECO:0000313" key="2">
    <source>
        <dbReference type="EMBL" id="EJW99414.1"/>
    </source>
</evidence>
<proteinExistence type="predicted"/>
<organism evidence="2">
    <name type="scientific">gut metagenome</name>
    <dbReference type="NCBI Taxonomy" id="749906"/>
    <lineage>
        <taxon>unclassified sequences</taxon>
        <taxon>metagenomes</taxon>
        <taxon>organismal metagenomes</taxon>
    </lineage>
</organism>
<feature type="region of interest" description="Disordered" evidence="1">
    <location>
        <begin position="1"/>
        <end position="27"/>
    </location>
</feature>
<dbReference type="AlphaFoldDB" id="J9GIP9"/>
<comment type="caution">
    <text evidence="2">The sequence shown here is derived from an EMBL/GenBank/DDBJ whole genome shotgun (WGS) entry which is preliminary data.</text>
</comment>
<gene>
    <name evidence="2" type="ORF">EVA_12479</name>
</gene>
<sequence length="53" mass="5841">MLSAFPSVPKPRRTSPTILPKKKRSSCTKWASRPPALITLSRQATICWVSSAT</sequence>
<dbReference type="EMBL" id="AMCI01003815">
    <property type="protein sequence ID" value="EJW99414.1"/>
    <property type="molecule type" value="Genomic_DNA"/>
</dbReference>
<accession>J9GIP9</accession>
<protein>
    <submittedName>
        <fullName evidence="2">Uncharacterized protein</fullName>
    </submittedName>
</protein>
<reference evidence="2" key="1">
    <citation type="journal article" date="2012" name="PLoS ONE">
        <title>Gene sets for utilization of primary and secondary nutrition supplies in the distal gut of endangered iberian lynx.</title>
        <authorList>
            <person name="Alcaide M."/>
            <person name="Messina E."/>
            <person name="Richter M."/>
            <person name="Bargiela R."/>
            <person name="Peplies J."/>
            <person name="Huws S.A."/>
            <person name="Newbold C.J."/>
            <person name="Golyshin P.N."/>
            <person name="Simon M.A."/>
            <person name="Lopez G."/>
            <person name="Yakimov M.M."/>
            <person name="Ferrer M."/>
        </authorList>
    </citation>
    <scope>NUCLEOTIDE SEQUENCE</scope>
</reference>
<name>J9GIP9_9ZZZZ</name>
<evidence type="ECO:0000256" key="1">
    <source>
        <dbReference type="SAM" id="MobiDB-lite"/>
    </source>
</evidence>